<protein>
    <recommendedName>
        <fullName evidence="3">Haloacid dehalogenase</fullName>
    </recommendedName>
</protein>
<dbReference type="EMBL" id="LFZO01000192">
    <property type="protein sequence ID" value="KXT11590.1"/>
    <property type="molecule type" value="Genomic_DNA"/>
</dbReference>
<gene>
    <name evidence="1" type="ORF">AC579_3122</name>
</gene>
<dbReference type="GO" id="GO:0005634">
    <property type="term" value="C:nucleus"/>
    <property type="evidence" value="ECO:0007669"/>
    <property type="project" value="TreeGrafter"/>
</dbReference>
<reference evidence="1 2" key="1">
    <citation type="submission" date="2015-07" db="EMBL/GenBank/DDBJ databases">
        <title>Comparative genomics of the Sigatoka disease complex on banana suggests a link between parallel evolutionary changes in Pseudocercospora fijiensis and Pseudocercospora eumusae and increased virulence on the banana host.</title>
        <authorList>
            <person name="Chang T.-C."/>
            <person name="Salvucci A."/>
            <person name="Crous P.W."/>
            <person name="Stergiopoulos I."/>
        </authorList>
    </citation>
    <scope>NUCLEOTIDE SEQUENCE [LARGE SCALE GENOMIC DNA]</scope>
    <source>
        <strain evidence="1 2">CBS 116634</strain>
    </source>
</reference>
<dbReference type="InterPro" id="IPR036412">
    <property type="entry name" value="HAD-like_sf"/>
</dbReference>
<dbReference type="Proteomes" id="UP000073492">
    <property type="component" value="Unassembled WGS sequence"/>
</dbReference>
<dbReference type="InterPro" id="IPR044924">
    <property type="entry name" value="HAD-SF_hydro_IA_REG-2-like_cap"/>
</dbReference>
<dbReference type="SUPFAM" id="SSF56784">
    <property type="entry name" value="HAD-like"/>
    <property type="match status" value="1"/>
</dbReference>
<dbReference type="PANTHER" id="PTHR46191">
    <property type="match status" value="1"/>
</dbReference>
<sequence length="298" mass="33590">MPPRNLLLCFDAFGTLFKPRLPITQQYGDVARSYGLGDFTNEEIGKAFKTAFKEESHKNPNYGKGKNGLCPEIWWMNVINNTFRPIIKQQQQQQQQQRSLPNGMVRTLMHRFWCGEGYTLFSDVQPLISKLRRADDAKVVIGVITNSDDRVPDILASLGLRVSPVRYGSSRSSLTKGENDIDFSVMSYDVGHEKPDKRIFQAAEEVLGGLVKAESNGATHDPKQWRKVYVGDEFDKDITGSLDAGWNAVLIDRETPGQRKDLMWLDEEPVGSLYEVFNTAKAVGFSSLEKLAQWLPSP</sequence>
<dbReference type="Gene3D" id="3.40.50.1000">
    <property type="entry name" value="HAD superfamily/HAD-like"/>
    <property type="match status" value="1"/>
</dbReference>
<comment type="caution">
    <text evidence="1">The sequence shown here is derived from an EMBL/GenBank/DDBJ whole genome shotgun (WGS) entry which is preliminary data.</text>
</comment>
<dbReference type="AlphaFoldDB" id="A0A139IA35"/>
<accession>A0A139IA35</accession>
<dbReference type="InterPro" id="IPR023214">
    <property type="entry name" value="HAD_sf"/>
</dbReference>
<dbReference type="InterPro" id="IPR051828">
    <property type="entry name" value="HAD-like_hydrolase_domain"/>
</dbReference>
<proteinExistence type="predicted"/>
<dbReference type="Gene3D" id="1.10.150.720">
    <property type="entry name" value="Haloacid dehalogenase-like hydrolase"/>
    <property type="match status" value="1"/>
</dbReference>
<keyword evidence="2" id="KW-1185">Reference proteome</keyword>
<organism evidence="1 2">
    <name type="scientific">Pseudocercospora musae</name>
    <dbReference type="NCBI Taxonomy" id="113226"/>
    <lineage>
        <taxon>Eukaryota</taxon>
        <taxon>Fungi</taxon>
        <taxon>Dikarya</taxon>
        <taxon>Ascomycota</taxon>
        <taxon>Pezizomycotina</taxon>
        <taxon>Dothideomycetes</taxon>
        <taxon>Dothideomycetidae</taxon>
        <taxon>Mycosphaerellales</taxon>
        <taxon>Mycosphaerellaceae</taxon>
        <taxon>Pseudocercospora</taxon>
    </lineage>
</organism>
<evidence type="ECO:0008006" key="3">
    <source>
        <dbReference type="Google" id="ProtNLM"/>
    </source>
</evidence>
<name>A0A139IA35_9PEZI</name>
<evidence type="ECO:0000313" key="1">
    <source>
        <dbReference type="EMBL" id="KXT11590.1"/>
    </source>
</evidence>
<dbReference type="Pfam" id="PF00702">
    <property type="entry name" value="Hydrolase"/>
    <property type="match status" value="1"/>
</dbReference>
<dbReference type="PANTHER" id="PTHR46191:SF2">
    <property type="entry name" value="HALOACID DEHALOGENASE-LIKE HYDROLASE DOMAIN-CONTAINING PROTEIN 3"/>
    <property type="match status" value="1"/>
</dbReference>
<dbReference type="OrthoDB" id="3647163at2759"/>
<evidence type="ECO:0000313" key="2">
    <source>
        <dbReference type="Proteomes" id="UP000073492"/>
    </source>
</evidence>